<gene>
    <name evidence="2" type="ORF">CKAH01_08759</name>
</gene>
<dbReference type="EMBL" id="VYYT01000555">
    <property type="protein sequence ID" value="KAK2731887.1"/>
    <property type="molecule type" value="Genomic_DNA"/>
</dbReference>
<name>A0AAD9Y1J8_COLKA</name>
<protein>
    <recommendedName>
        <fullName evidence="4">Secreted protein</fullName>
    </recommendedName>
</protein>
<feature type="chain" id="PRO_5042266569" description="Secreted protein" evidence="1">
    <location>
        <begin position="27"/>
        <end position="114"/>
    </location>
</feature>
<sequence length="114" mass="12236">MSQCRSSSAILFAVAATLATAAPAEAAAGPRTSLLRAVRQHSFSSSMLADWLERREPEAPSPGELNDPAWGLPLQSWNANLDSPFWDTTLFLLFCTAAPVTRIYGSSKTHTSPS</sequence>
<evidence type="ECO:0000313" key="3">
    <source>
        <dbReference type="Proteomes" id="UP001281614"/>
    </source>
</evidence>
<proteinExistence type="predicted"/>
<keyword evidence="3" id="KW-1185">Reference proteome</keyword>
<reference evidence="2" key="1">
    <citation type="submission" date="2023-02" db="EMBL/GenBank/DDBJ databases">
        <title>Colletotrichum kahawae CIFC_Que2 genome sequencing and assembly.</title>
        <authorList>
            <person name="Baroncelli R."/>
        </authorList>
    </citation>
    <scope>NUCLEOTIDE SEQUENCE</scope>
    <source>
        <strain evidence="2">CIFC_Que2</strain>
    </source>
</reference>
<accession>A0AAD9Y1J8</accession>
<evidence type="ECO:0008006" key="4">
    <source>
        <dbReference type="Google" id="ProtNLM"/>
    </source>
</evidence>
<evidence type="ECO:0000256" key="1">
    <source>
        <dbReference type="SAM" id="SignalP"/>
    </source>
</evidence>
<dbReference type="Proteomes" id="UP001281614">
    <property type="component" value="Unassembled WGS sequence"/>
</dbReference>
<evidence type="ECO:0000313" key="2">
    <source>
        <dbReference type="EMBL" id="KAK2731887.1"/>
    </source>
</evidence>
<feature type="signal peptide" evidence="1">
    <location>
        <begin position="1"/>
        <end position="26"/>
    </location>
</feature>
<comment type="caution">
    <text evidence="2">The sequence shown here is derived from an EMBL/GenBank/DDBJ whole genome shotgun (WGS) entry which is preliminary data.</text>
</comment>
<keyword evidence="1" id="KW-0732">Signal</keyword>
<organism evidence="2 3">
    <name type="scientific">Colletotrichum kahawae</name>
    <name type="common">Coffee berry disease fungus</name>
    <dbReference type="NCBI Taxonomy" id="34407"/>
    <lineage>
        <taxon>Eukaryota</taxon>
        <taxon>Fungi</taxon>
        <taxon>Dikarya</taxon>
        <taxon>Ascomycota</taxon>
        <taxon>Pezizomycotina</taxon>
        <taxon>Sordariomycetes</taxon>
        <taxon>Hypocreomycetidae</taxon>
        <taxon>Glomerellales</taxon>
        <taxon>Glomerellaceae</taxon>
        <taxon>Colletotrichum</taxon>
        <taxon>Colletotrichum gloeosporioides species complex</taxon>
    </lineage>
</organism>
<dbReference type="AlphaFoldDB" id="A0AAD9Y1J8"/>